<dbReference type="AlphaFoldDB" id="A0AAV1PF23"/>
<name>A0AAV1PF23_SCOSC</name>
<dbReference type="InterPro" id="IPR039809">
    <property type="entry name" value="Chemokine_b/g/d"/>
</dbReference>
<dbReference type="GO" id="GO:0005615">
    <property type="term" value="C:extracellular space"/>
    <property type="evidence" value="ECO:0007669"/>
    <property type="project" value="UniProtKB-KW"/>
</dbReference>
<dbReference type="InterPro" id="IPR036048">
    <property type="entry name" value="Interleukin_8-like_sf"/>
</dbReference>
<comment type="caution">
    <text evidence="4">The sequence shown here is derived from an EMBL/GenBank/DDBJ whole genome shotgun (WGS) entry which is preliminary data.</text>
</comment>
<organism evidence="4 5">
    <name type="scientific">Scomber scombrus</name>
    <name type="common">Atlantic mackerel</name>
    <name type="synonym">Scomber vernalis</name>
    <dbReference type="NCBI Taxonomy" id="13677"/>
    <lineage>
        <taxon>Eukaryota</taxon>
        <taxon>Metazoa</taxon>
        <taxon>Chordata</taxon>
        <taxon>Craniata</taxon>
        <taxon>Vertebrata</taxon>
        <taxon>Euteleostomi</taxon>
        <taxon>Actinopterygii</taxon>
        <taxon>Neopterygii</taxon>
        <taxon>Teleostei</taxon>
        <taxon>Neoteleostei</taxon>
        <taxon>Acanthomorphata</taxon>
        <taxon>Pelagiaria</taxon>
        <taxon>Scombriformes</taxon>
        <taxon>Scombridae</taxon>
        <taxon>Scomber</taxon>
    </lineage>
</organism>
<dbReference type="Proteomes" id="UP001314229">
    <property type="component" value="Unassembled WGS sequence"/>
</dbReference>
<keyword evidence="2" id="KW-0732">Signal</keyword>
<feature type="signal peptide" evidence="2">
    <location>
        <begin position="1"/>
        <end position="24"/>
    </location>
</feature>
<dbReference type="GO" id="GO:0008009">
    <property type="term" value="F:chemokine activity"/>
    <property type="evidence" value="ECO:0007669"/>
    <property type="project" value="InterPro"/>
</dbReference>
<feature type="chain" id="PRO_5043830467" evidence="2">
    <location>
        <begin position="25"/>
        <end position="110"/>
    </location>
</feature>
<dbReference type="Pfam" id="PF00048">
    <property type="entry name" value="IL8"/>
    <property type="match status" value="1"/>
</dbReference>
<proteinExistence type="predicted"/>
<reference evidence="4 5" key="1">
    <citation type="submission" date="2024-01" db="EMBL/GenBank/DDBJ databases">
        <authorList>
            <person name="Alioto T."/>
            <person name="Alioto T."/>
            <person name="Gomez Garrido J."/>
        </authorList>
    </citation>
    <scope>NUCLEOTIDE SEQUENCE [LARGE SCALE GENOMIC DNA]</scope>
</reference>
<dbReference type="SMART" id="SM00199">
    <property type="entry name" value="SCY"/>
    <property type="match status" value="1"/>
</dbReference>
<evidence type="ECO:0000313" key="5">
    <source>
        <dbReference type="Proteomes" id="UP001314229"/>
    </source>
</evidence>
<gene>
    <name evidence="4" type="ORF">FSCOSCO3_A023675</name>
</gene>
<sequence length="110" mass="12312">MAPWGDGKLLFCVLFLTCCIATLAHMPMDCCMSTSRPTIVKQSVVDYRRQVKGQGCPIDAMIFLTRHGKKLCSVTDLPGLSEVMTHVDNLKKRCKDGTYKPKRCFGVNRV</sequence>
<keyword evidence="5" id="KW-1185">Reference proteome</keyword>
<dbReference type="EMBL" id="CAWUFR010000147">
    <property type="protein sequence ID" value="CAK6970023.1"/>
    <property type="molecule type" value="Genomic_DNA"/>
</dbReference>
<protein>
    <submittedName>
        <fullName evidence="4">Monocyte chemotactic protein 1B-like</fullName>
    </submittedName>
</protein>
<evidence type="ECO:0000313" key="4">
    <source>
        <dbReference type="EMBL" id="CAK6970023.1"/>
    </source>
</evidence>
<evidence type="ECO:0000256" key="2">
    <source>
        <dbReference type="SAM" id="SignalP"/>
    </source>
</evidence>
<accession>A0AAV1PF23</accession>
<dbReference type="PANTHER" id="PTHR12015">
    <property type="entry name" value="SMALL INDUCIBLE CYTOKINE A"/>
    <property type="match status" value="1"/>
</dbReference>
<dbReference type="Gene3D" id="2.40.50.40">
    <property type="match status" value="1"/>
</dbReference>
<evidence type="ECO:0000256" key="1">
    <source>
        <dbReference type="ARBA" id="ARBA00022514"/>
    </source>
</evidence>
<dbReference type="GO" id="GO:0006955">
    <property type="term" value="P:immune response"/>
    <property type="evidence" value="ECO:0007669"/>
    <property type="project" value="InterPro"/>
</dbReference>
<evidence type="ECO:0000259" key="3">
    <source>
        <dbReference type="SMART" id="SM00199"/>
    </source>
</evidence>
<dbReference type="PANTHER" id="PTHR12015:SF108">
    <property type="entry name" value="C-C MOTIF CHEMOKINE 20"/>
    <property type="match status" value="1"/>
</dbReference>
<dbReference type="SUPFAM" id="SSF54117">
    <property type="entry name" value="Interleukin 8-like chemokines"/>
    <property type="match status" value="1"/>
</dbReference>
<feature type="domain" description="Chemokine interleukin-8-like" evidence="3">
    <location>
        <begin position="27"/>
        <end position="87"/>
    </location>
</feature>
<dbReference type="InterPro" id="IPR001811">
    <property type="entry name" value="Chemokine_IL8-like_dom"/>
</dbReference>
<keyword evidence="1" id="KW-0202">Cytokine</keyword>